<dbReference type="CDD" id="cd00067">
    <property type="entry name" value="GAL4"/>
    <property type="match status" value="1"/>
</dbReference>
<dbReference type="GO" id="GO:0000981">
    <property type="term" value="F:DNA-binding transcription factor activity, RNA polymerase II-specific"/>
    <property type="evidence" value="ECO:0007669"/>
    <property type="project" value="InterPro"/>
</dbReference>
<evidence type="ECO:0000256" key="3">
    <source>
        <dbReference type="ARBA" id="ARBA00023015"/>
    </source>
</evidence>
<dbReference type="PANTHER" id="PTHR47171">
    <property type="entry name" value="FARA-RELATED"/>
    <property type="match status" value="1"/>
</dbReference>
<comment type="caution">
    <text evidence="9">The sequence shown here is derived from an EMBL/GenBank/DDBJ whole genome shotgun (WGS) entry which is preliminary data.</text>
</comment>
<dbReference type="CDD" id="cd12148">
    <property type="entry name" value="fungal_TF_MHR"/>
    <property type="match status" value="1"/>
</dbReference>
<dbReference type="RefSeq" id="XP_026598820.1">
    <property type="nucleotide sequence ID" value="XM_026752377.1"/>
</dbReference>
<keyword evidence="2" id="KW-0862">Zinc</keyword>
<organism evidence="9 10">
    <name type="scientific">Aspergillus mulundensis</name>
    <dbReference type="NCBI Taxonomy" id="1810919"/>
    <lineage>
        <taxon>Eukaryota</taxon>
        <taxon>Fungi</taxon>
        <taxon>Dikarya</taxon>
        <taxon>Ascomycota</taxon>
        <taxon>Pezizomycotina</taxon>
        <taxon>Eurotiomycetes</taxon>
        <taxon>Eurotiomycetidae</taxon>
        <taxon>Eurotiales</taxon>
        <taxon>Aspergillaceae</taxon>
        <taxon>Aspergillus</taxon>
        <taxon>Aspergillus subgen. Nidulantes</taxon>
    </lineage>
</organism>
<dbReference type="InterPro" id="IPR036864">
    <property type="entry name" value="Zn2-C6_fun-type_DNA-bd_sf"/>
</dbReference>
<evidence type="ECO:0000259" key="8">
    <source>
        <dbReference type="PROSITE" id="PS50048"/>
    </source>
</evidence>
<dbReference type="Gene3D" id="4.10.240.10">
    <property type="entry name" value="Zn(2)-C6 fungal-type DNA-binding domain"/>
    <property type="match status" value="1"/>
</dbReference>
<accession>A0A3D8QIT4</accession>
<feature type="compositionally biased region" description="Polar residues" evidence="7">
    <location>
        <begin position="101"/>
        <end position="113"/>
    </location>
</feature>
<dbReference type="GO" id="GO:0008270">
    <property type="term" value="F:zinc ion binding"/>
    <property type="evidence" value="ECO:0007669"/>
    <property type="project" value="InterPro"/>
</dbReference>
<dbReference type="GO" id="GO:0006351">
    <property type="term" value="P:DNA-templated transcription"/>
    <property type="evidence" value="ECO:0007669"/>
    <property type="project" value="InterPro"/>
</dbReference>
<feature type="compositionally biased region" description="Polar residues" evidence="7">
    <location>
        <begin position="68"/>
        <end position="80"/>
    </location>
</feature>
<feature type="region of interest" description="Disordered" evidence="7">
    <location>
        <begin position="42"/>
        <end position="113"/>
    </location>
</feature>
<dbReference type="Pfam" id="PF00172">
    <property type="entry name" value="Zn_clus"/>
    <property type="match status" value="1"/>
</dbReference>
<dbReference type="AlphaFoldDB" id="A0A3D8QIT4"/>
<dbReference type="InterPro" id="IPR007219">
    <property type="entry name" value="XnlR_reg_dom"/>
</dbReference>
<dbReference type="PANTHER" id="PTHR47171:SF3">
    <property type="entry name" value="FARA-RELATED"/>
    <property type="match status" value="1"/>
</dbReference>
<evidence type="ECO:0000256" key="5">
    <source>
        <dbReference type="ARBA" id="ARBA00023163"/>
    </source>
</evidence>
<keyword evidence="4" id="KW-0238">DNA-binding</keyword>
<keyword evidence="3" id="KW-0805">Transcription regulation</keyword>
<evidence type="ECO:0000256" key="2">
    <source>
        <dbReference type="ARBA" id="ARBA00022833"/>
    </source>
</evidence>
<gene>
    <name evidence="9" type="ORF">DSM5745_10361</name>
</gene>
<dbReference type="Proteomes" id="UP000256690">
    <property type="component" value="Unassembled WGS sequence"/>
</dbReference>
<dbReference type="STRING" id="1810919.A0A3D8QIT4"/>
<feature type="compositionally biased region" description="Basic residues" evidence="7">
    <location>
        <begin position="44"/>
        <end position="58"/>
    </location>
</feature>
<proteinExistence type="predicted"/>
<dbReference type="SUPFAM" id="SSF57701">
    <property type="entry name" value="Zn2/Cys6 DNA-binding domain"/>
    <property type="match status" value="1"/>
</dbReference>
<evidence type="ECO:0000256" key="7">
    <source>
        <dbReference type="SAM" id="MobiDB-lite"/>
    </source>
</evidence>
<evidence type="ECO:0000313" key="10">
    <source>
        <dbReference type="Proteomes" id="UP000256690"/>
    </source>
</evidence>
<keyword evidence="6" id="KW-0539">Nucleus</keyword>
<evidence type="ECO:0000313" key="9">
    <source>
        <dbReference type="EMBL" id="RDW61689.1"/>
    </source>
</evidence>
<keyword evidence="5" id="KW-0804">Transcription</keyword>
<dbReference type="InterPro" id="IPR001138">
    <property type="entry name" value="Zn2Cys6_DnaBD"/>
</dbReference>
<protein>
    <recommendedName>
        <fullName evidence="8">Zn(2)-C6 fungal-type domain-containing protein</fullName>
    </recommendedName>
</protein>
<evidence type="ECO:0000256" key="6">
    <source>
        <dbReference type="ARBA" id="ARBA00023242"/>
    </source>
</evidence>
<dbReference type="EMBL" id="PVWQ01000016">
    <property type="protein sequence ID" value="RDW61689.1"/>
    <property type="molecule type" value="Genomic_DNA"/>
</dbReference>
<dbReference type="InterPro" id="IPR052073">
    <property type="entry name" value="Amide_Lactam_Regulators"/>
</dbReference>
<dbReference type="OrthoDB" id="5121955at2759"/>
<dbReference type="Pfam" id="PF04082">
    <property type="entry name" value="Fungal_trans"/>
    <property type="match status" value="1"/>
</dbReference>
<feature type="domain" description="Zn(2)-C6 fungal-type" evidence="8">
    <location>
        <begin position="9"/>
        <end position="38"/>
    </location>
</feature>
<name>A0A3D8QIT4_9EURO</name>
<dbReference type="GO" id="GO:0003677">
    <property type="term" value="F:DNA binding"/>
    <property type="evidence" value="ECO:0007669"/>
    <property type="project" value="UniProtKB-KW"/>
</dbReference>
<keyword evidence="10" id="KW-1185">Reference proteome</keyword>
<evidence type="ECO:0000256" key="1">
    <source>
        <dbReference type="ARBA" id="ARBA00022723"/>
    </source>
</evidence>
<dbReference type="SMART" id="SM00066">
    <property type="entry name" value="GAL4"/>
    <property type="match status" value="1"/>
</dbReference>
<dbReference type="PROSITE" id="PS50048">
    <property type="entry name" value="ZN2_CY6_FUNGAL_2"/>
    <property type="match status" value="1"/>
</dbReference>
<reference evidence="9 10" key="1">
    <citation type="journal article" date="2018" name="IMA Fungus">
        <title>IMA Genome-F 9: Draft genome sequence of Annulohypoxylon stygium, Aspergillus mulundensis, Berkeleyomyces basicola (syn. Thielaviopsis basicola), Ceratocystis smalleyi, two Cercospora beticola strains, Coleophoma cylindrospora, Fusarium fracticaudum, Phialophora cf. hyalina, and Morchella septimelata.</title>
        <authorList>
            <person name="Wingfield B.D."/>
            <person name="Bills G.F."/>
            <person name="Dong Y."/>
            <person name="Huang W."/>
            <person name="Nel W.J."/>
            <person name="Swalarsk-Parry B.S."/>
            <person name="Vaghefi N."/>
            <person name="Wilken P.M."/>
            <person name="An Z."/>
            <person name="de Beer Z.W."/>
            <person name="De Vos L."/>
            <person name="Chen L."/>
            <person name="Duong T.A."/>
            <person name="Gao Y."/>
            <person name="Hammerbacher A."/>
            <person name="Kikkert J.R."/>
            <person name="Li Y."/>
            <person name="Li H."/>
            <person name="Li K."/>
            <person name="Li Q."/>
            <person name="Liu X."/>
            <person name="Ma X."/>
            <person name="Naidoo K."/>
            <person name="Pethybridge S.J."/>
            <person name="Sun J."/>
            <person name="Steenkamp E.T."/>
            <person name="van der Nest M.A."/>
            <person name="van Wyk S."/>
            <person name="Wingfield M.J."/>
            <person name="Xiong C."/>
            <person name="Yue Q."/>
            <person name="Zhang X."/>
        </authorList>
    </citation>
    <scope>NUCLEOTIDE SEQUENCE [LARGE SCALE GENOMIC DNA]</scope>
    <source>
        <strain evidence="9 10">DSM 5745</strain>
    </source>
</reference>
<keyword evidence="1" id="KW-0479">Metal-binding</keyword>
<evidence type="ECO:0000256" key="4">
    <source>
        <dbReference type="ARBA" id="ARBA00023125"/>
    </source>
</evidence>
<sequence>MPPSKAKVACKSCNQRRVRCDRTDETPCSRCRATGQKCEPIVSKRGKHKRGPVRRSGFRHSFGPAPNTPETSTEVTSLRTPATLRDEGSAGGSPAPLCPSSEPQSHTTEAQRSRTTYYGDYFNLEYTRNQLDDQHEDYNPRMSSTRLPHVDRLGSPTRRLVDNYAHRERARLDEIGAFDVLDGKASDKLVRTFFELVYPVAPIIDRMDFYVKFQNGQISPLLLQAIYLVAFLHCEPSAITDAGFDNRYMATFTTYQRAKAIYDAGYESDAIAVIQALYCLSFWWEAPTQQKDMWYWSGVSVDLAQSLGMHQEYDSPTPLEVLARTKRNPGKPTPCWPGRRGGCGGACGGPYTHDVSTAVQLERIPHVNDAYCTARPITEQDFENDELPDGFSSSEYAAKEHRLHTIYLADLCIRVSRCHRLFHTDQPDSSVAFTDIETLVSWRASLPDELKCRNSAFTLQNGFLATVLNLTYWSFEILLRRNHFQNPRVMAAATPVFAAAAEIVRILEDIMSSELLTACPLRVLPPIFCALSVLIANMCRPESEVYEISRHRARLCMLVLSRLVDYWHPGLLYYRLFARILAARGCEVPPDPPAPYSALGQHERGNEAPTAEIESNHMPASSEITMGDVVPGEAELIGMNSLFPFSAFLNDEFLDTDLCLPHSDNECAPSL</sequence>
<dbReference type="GeneID" id="38120731"/>
<feature type="region of interest" description="Disordered" evidence="7">
    <location>
        <begin position="596"/>
        <end position="617"/>
    </location>
</feature>